<organism evidence="9">
    <name type="scientific">freshwater metagenome</name>
    <dbReference type="NCBI Taxonomy" id="449393"/>
    <lineage>
        <taxon>unclassified sequences</taxon>
        <taxon>metagenomes</taxon>
        <taxon>ecological metagenomes</taxon>
    </lineage>
</organism>
<dbReference type="SUPFAM" id="SSF55060">
    <property type="entry name" value="GHMP Kinase, C-terminal domain"/>
    <property type="match status" value="1"/>
</dbReference>
<dbReference type="EMBL" id="CAFBLQ010000085">
    <property type="protein sequence ID" value="CAB4873801.1"/>
    <property type="molecule type" value="Genomic_DNA"/>
</dbReference>
<keyword evidence="1" id="KW-0028">Amino-acid biosynthesis</keyword>
<dbReference type="Pfam" id="PF00288">
    <property type="entry name" value="GHMP_kinases_N"/>
    <property type="match status" value="1"/>
</dbReference>
<keyword evidence="2" id="KW-0808">Transferase</keyword>
<dbReference type="PRINTS" id="PR00958">
    <property type="entry name" value="HOMSERKINASE"/>
</dbReference>
<dbReference type="PANTHER" id="PTHR20861:SF1">
    <property type="entry name" value="HOMOSERINE KINASE"/>
    <property type="match status" value="1"/>
</dbReference>
<keyword evidence="6" id="KW-0067">ATP-binding</keyword>
<dbReference type="GO" id="GO:0005524">
    <property type="term" value="F:ATP binding"/>
    <property type="evidence" value="ECO:0007669"/>
    <property type="project" value="UniProtKB-KW"/>
</dbReference>
<evidence type="ECO:0000256" key="6">
    <source>
        <dbReference type="ARBA" id="ARBA00022840"/>
    </source>
</evidence>
<evidence type="ECO:0000256" key="1">
    <source>
        <dbReference type="ARBA" id="ARBA00022605"/>
    </source>
</evidence>
<evidence type="ECO:0000256" key="5">
    <source>
        <dbReference type="ARBA" id="ARBA00022777"/>
    </source>
</evidence>
<feature type="domain" description="GHMP kinase C-terminal" evidence="8">
    <location>
        <begin position="191"/>
        <end position="259"/>
    </location>
</feature>
<evidence type="ECO:0000259" key="7">
    <source>
        <dbReference type="Pfam" id="PF00288"/>
    </source>
</evidence>
<dbReference type="InterPro" id="IPR006204">
    <property type="entry name" value="GHMP_kinase_N_dom"/>
</dbReference>
<dbReference type="InterPro" id="IPR020568">
    <property type="entry name" value="Ribosomal_Su5_D2-typ_SF"/>
</dbReference>
<evidence type="ECO:0000256" key="2">
    <source>
        <dbReference type="ARBA" id="ARBA00022679"/>
    </source>
</evidence>
<reference evidence="9" key="1">
    <citation type="submission" date="2020-05" db="EMBL/GenBank/DDBJ databases">
        <authorList>
            <person name="Chiriac C."/>
            <person name="Salcher M."/>
            <person name="Ghai R."/>
            <person name="Kavagutti S V."/>
        </authorList>
    </citation>
    <scope>NUCLEOTIDE SEQUENCE</scope>
</reference>
<keyword evidence="3" id="KW-0791">Threonine biosynthesis</keyword>
<keyword evidence="5" id="KW-0418">Kinase</keyword>
<evidence type="ECO:0000259" key="8">
    <source>
        <dbReference type="Pfam" id="PF08544"/>
    </source>
</evidence>
<dbReference type="InterPro" id="IPR000870">
    <property type="entry name" value="Homoserine_kinase"/>
</dbReference>
<name>A0A6J7DT00_9ZZZZ</name>
<dbReference type="HAMAP" id="MF_00384">
    <property type="entry name" value="Homoser_kinase"/>
    <property type="match status" value="1"/>
</dbReference>
<dbReference type="InterPro" id="IPR014721">
    <property type="entry name" value="Ribsml_uS5_D2-typ_fold_subgr"/>
</dbReference>
<dbReference type="SUPFAM" id="SSF54211">
    <property type="entry name" value="Ribosomal protein S5 domain 2-like"/>
    <property type="match status" value="1"/>
</dbReference>
<dbReference type="Gene3D" id="3.30.70.890">
    <property type="entry name" value="GHMP kinase, C-terminal domain"/>
    <property type="match status" value="1"/>
</dbReference>
<dbReference type="PANTHER" id="PTHR20861">
    <property type="entry name" value="HOMOSERINE/4-DIPHOSPHOCYTIDYL-2-C-METHYL-D-ERYTHRITOL KINASE"/>
    <property type="match status" value="1"/>
</dbReference>
<dbReference type="AlphaFoldDB" id="A0A6J7DT00"/>
<evidence type="ECO:0000256" key="4">
    <source>
        <dbReference type="ARBA" id="ARBA00022741"/>
    </source>
</evidence>
<gene>
    <name evidence="9" type="ORF">UFOPK3423_00889</name>
</gene>
<dbReference type="InterPro" id="IPR013750">
    <property type="entry name" value="GHMP_kinase_C_dom"/>
</dbReference>
<dbReference type="Gene3D" id="3.30.230.10">
    <property type="match status" value="1"/>
</dbReference>
<dbReference type="GO" id="GO:0004413">
    <property type="term" value="F:homoserine kinase activity"/>
    <property type="evidence" value="ECO:0007669"/>
    <property type="project" value="InterPro"/>
</dbReference>
<dbReference type="PIRSF" id="PIRSF000676">
    <property type="entry name" value="Homoser_kin"/>
    <property type="match status" value="1"/>
</dbReference>
<evidence type="ECO:0000313" key="9">
    <source>
        <dbReference type="EMBL" id="CAB4873801.1"/>
    </source>
</evidence>
<evidence type="ECO:0000256" key="3">
    <source>
        <dbReference type="ARBA" id="ARBA00022697"/>
    </source>
</evidence>
<proteinExistence type="inferred from homology"/>
<sequence length="284" mass="29498">MGRRVLARVPASSANLGPGFDAFAAALGIHMELEVEETPGVFAVETDLPISRDRRNLVVRGFERLLDAEGFTFRIRSEIPLCGGLGTSAAAYVAGLLAADHLSGGDGDLLGAATELEGHPDNVAAALFGGIVICIDGATVALAPPAGLELILIAPDEPVRTRLARDALPAEVPLADAVFNVAHGAVLTLGLATGDLELVARGLADRIHQDRRAHLYPNSIELVRRAGELGALGATISGAGPAVLVWAREADTQRVIAELEPLVSGWAQLQRVAVEAEGAQVSEL</sequence>
<dbReference type="GO" id="GO:0009088">
    <property type="term" value="P:threonine biosynthetic process"/>
    <property type="evidence" value="ECO:0007669"/>
    <property type="project" value="UniProtKB-KW"/>
</dbReference>
<feature type="domain" description="GHMP kinase N-terminal" evidence="7">
    <location>
        <begin position="56"/>
        <end position="130"/>
    </location>
</feature>
<dbReference type="InterPro" id="IPR036554">
    <property type="entry name" value="GHMP_kinase_C_sf"/>
</dbReference>
<keyword evidence="4" id="KW-0547">Nucleotide-binding</keyword>
<dbReference type="Pfam" id="PF08544">
    <property type="entry name" value="GHMP_kinases_C"/>
    <property type="match status" value="1"/>
</dbReference>
<accession>A0A6J7DT00</accession>
<protein>
    <submittedName>
        <fullName evidence="9">Unannotated protein</fullName>
    </submittedName>
</protein>
<dbReference type="NCBIfam" id="TIGR00191">
    <property type="entry name" value="thrB"/>
    <property type="match status" value="1"/>
</dbReference>